<dbReference type="AlphaFoldDB" id="A0A4R4WJI9"/>
<evidence type="ECO:0000256" key="1">
    <source>
        <dbReference type="ARBA" id="ARBA00022801"/>
    </source>
</evidence>
<comment type="caution">
    <text evidence="5">The sequence shown here is derived from an EMBL/GenBank/DDBJ whole genome shotgun (WGS) entry which is preliminary data.</text>
</comment>
<dbReference type="InterPro" id="IPR029058">
    <property type="entry name" value="AB_hydrolase_fold"/>
</dbReference>
<dbReference type="Pfam" id="PF03403">
    <property type="entry name" value="PAF-AH_p_II"/>
    <property type="match status" value="1"/>
</dbReference>
<keyword evidence="3" id="KW-0443">Lipid metabolism</keyword>
<reference evidence="5 6" key="1">
    <citation type="submission" date="2019-03" db="EMBL/GenBank/DDBJ databases">
        <title>Draft genome sequences of novel Actinobacteria.</title>
        <authorList>
            <person name="Sahin N."/>
            <person name="Ay H."/>
            <person name="Saygin H."/>
        </authorList>
    </citation>
    <scope>NUCLEOTIDE SEQUENCE [LARGE SCALE GENOMIC DNA]</scope>
    <source>
        <strain evidence="5 6">KC712</strain>
    </source>
</reference>
<dbReference type="OrthoDB" id="569821at2"/>
<evidence type="ECO:0000256" key="4">
    <source>
        <dbReference type="SAM" id="MobiDB-lite"/>
    </source>
</evidence>
<organism evidence="5 6">
    <name type="scientific">Nonomuraea diastatica</name>
    <dbReference type="NCBI Taxonomy" id="1848329"/>
    <lineage>
        <taxon>Bacteria</taxon>
        <taxon>Bacillati</taxon>
        <taxon>Actinomycetota</taxon>
        <taxon>Actinomycetes</taxon>
        <taxon>Streptosporangiales</taxon>
        <taxon>Streptosporangiaceae</taxon>
        <taxon>Nonomuraea</taxon>
    </lineage>
</organism>
<keyword evidence="2" id="KW-0442">Lipid degradation</keyword>
<dbReference type="Proteomes" id="UP000294543">
    <property type="component" value="Unassembled WGS sequence"/>
</dbReference>
<evidence type="ECO:0000313" key="5">
    <source>
        <dbReference type="EMBL" id="TDD16573.1"/>
    </source>
</evidence>
<feature type="region of interest" description="Disordered" evidence="4">
    <location>
        <begin position="258"/>
        <end position="290"/>
    </location>
</feature>
<sequence length="290" mass="31887">MGRSSLRCHGWLVWMREEAPKLARAIICLLFSIELPRAERVGLGLGRLEPGDSERLRQAPRGSPDRGARQGPCNCPDFPLVVPAAVGRSRCPDDDFGQKVIRSRAIDIPFVLDQLAGPRPKWKGSALINPDRIAMAGQSIGGAAASEAMLKDSRVRAGINMDGSMFLPIPKSGLARPFMLMGAPSDDSTWERDWERLTGWKRWLVVKGALHPSFTDYDMLLQQLGIDLGGGLKETRSMDITRTYVGAFVDLHLRGKPQPLLDKSSPRYPEASSAHRRPRTADVNACAPGR</sequence>
<dbReference type="GO" id="GO:0016042">
    <property type="term" value="P:lipid catabolic process"/>
    <property type="evidence" value="ECO:0007669"/>
    <property type="project" value="UniProtKB-KW"/>
</dbReference>
<keyword evidence="6" id="KW-1185">Reference proteome</keyword>
<evidence type="ECO:0008006" key="7">
    <source>
        <dbReference type="Google" id="ProtNLM"/>
    </source>
</evidence>
<accession>A0A4R4WJI9</accession>
<dbReference type="Gene3D" id="3.40.50.1820">
    <property type="entry name" value="alpha/beta hydrolase"/>
    <property type="match status" value="1"/>
</dbReference>
<proteinExistence type="predicted"/>
<evidence type="ECO:0000256" key="2">
    <source>
        <dbReference type="ARBA" id="ARBA00022963"/>
    </source>
</evidence>
<dbReference type="PANTHER" id="PTHR10272:SF0">
    <property type="entry name" value="PLATELET-ACTIVATING FACTOR ACETYLHYDROLASE"/>
    <property type="match status" value="1"/>
</dbReference>
<dbReference type="EMBL" id="SMKP01000103">
    <property type="protein sequence ID" value="TDD16573.1"/>
    <property type="molecule type" value="Genomic_DNA"/>
</dbReference>
<feature type="compositionally biased region" description="Basic and acidic residues" evidence="4">
    <location>
        <begin position="52"/>
        <end position="68"/>
    </location>
</feature>
<evidence type="ECO:0000313" key="6">
    <source>
        <dbReference type="Proteomes" id="UP000294543"/>
    </source>
</evidence>
<dbReference type="GO" id="GO:0003847">
    <property type="term" value="F:1-alkyl-2-acetylglycerophosphocholine esterase activity"/>
    <property type="evidence" value="ECO:0007669"/>
    <property type="project" value="TreeGrafter"/>
</dbReference>
<dbReference type="PANTHER" id="PTHR10272">
    <property type="entry name" value="PLATELET-ACTIVATING FACTOR ACETYLHYDROLASE"/>
    <property type="match status" value="1"/>
</dbReference>
<dbReference type="SUPFAM" id="SSF53474">
    <property type="entry name" value="alpha/beta-Hydrolases"/>
    <property type="match status" value="1"/>
</dbReference>
<protein>
    <recommendedName>
        <fullName evidence="7">Alpha/beta hydrolase</fullName>
    </recommendedName>
</protein>
<evidence type="ECO:0000256" key="3">
    <source>
        <dbReference type="ARBA" id="ARBA00023098"/>
    </source>
</evidence>
<gene>
    <name evidence="5" type="ORF">E1294_30960</name>
</gene>
<keyword evidence="1" id="KW-0378">Hydrolase</keyword>
<name>A0A4R4WJI9_9ACTN</name>
<feature type="region of interest" description="Disordered" evidence="4">
    <location>
        <begin position="52"/>
        <end position="71"/>
    </location>
</feature>